<accession>A0A370GF03</accession>
<proteinExistence type="predicted"/>
<dbReference type="PROSITE" id="PS51257">
    <property type="entry name" value="PROKAR_LIPOPROTEIN"/>
    <property type="match status" value="1"/>
</dbReference>
<dbReference type="EMBL" id="QQAX01000018">
    <property type="protein sequence ID" value="RDI41689.1"/>
    <property type="molecule type" value="Genomic_DNA"/>
</dbReference>
<dbReference type="Proteomes" id="UP000254720">
    <property type="component" value="Unassembled WGS sequence"/>
</dbReference>
<dbReference type="RefSeq" id="WP_114834860.1">
    <property type="nucleotide sequence ID" value="NZ_LR699114.1"/>
</dbReference>
<name>A0A370GF03_9COXI</name>
<dbReference type="OrthoDB" id="7992122at2"/>
<gene>
    <name evidence="1" type="ORF">C8D86_11812</name>
</gene>
<dbReference type="AlphaFoldDB" id="A0A370GF03"/>
<comment type="caution">
    <text evidence="1">The sequence shown here is derived from an EMBL/GenBank/DDBJ whole genome shotgun (WGS) entry which is preliminary data.</text>
</comment>
<evidence type="ECO:0000313" key="2">
    <source>
        <dbReference type="Proteomes" id="UP000254720"/>
    </source>
</evidence>
<sequence length="273" mass="31315">MIKKYALTGLIFLLLTGCGQHQQNLDDIDTTNLSQLEGVRVQARSRSTHKTDLSQLRAKSLHDSSMSIGAQAGLAWASQQIDKRMEKDSKYLETIYNFNAMMLSHGVLPPVLEEGQFTLNLADPNTIRVSDRTYKIVQQARFATTAPNWREYLWLSYDKPQLPDKTLLPRTPEEQAIWRKGIRVGWEKGIEQAYSIFQQNLARLKRDFRGMVLYRRLLQERKISPPFVARTELGVTGDGNDMRINDQVLRIVELPQLQTNSKGWKAVVVKQND</sequence>
<reference evidence="1 2" key="1">
    <citation type="submission" date="2018-07" db="EMBL/GenBank/DDBJ databases">
        <title>Genomic Encyclopedia of Type Strains, Phase IV (KMG-IV): sequencing the most valuable type-strain genomes for metagenomic binning, comparative biology and taxonomic classification.</title>
        <authorList>
            <person name="Goeker M."/>
        </authorList>
    </citation>
    <scope>NUCLEOTIDE SEQUENCE [LARGE SCALE GENOMIC DNA]</scope>
    <source>
        <strain evidence="1 2">DSM 16500</strain>
    </source>
</reference>
<organism evidence="1 2">
    <name type="scientific">Aquicella lusitana</name>
    <dbReference type="NCBI Taxonomy" id="254246"/>
    <lineage>
        <taxon>Bacteria</taxon>
        <taxon>Pseudomonadati</taxon>
        <taxon>Pseudomonadota</taxon>
        <taxon>Gammaproteobacteria</taxon>
        <taxon>Legionellales</taxon>
        <taxon>Coxiellaceae</taxon>
        <taxon>Aquicella</taxon>
    </lineage>
</organism>
<protein>
    <submittedName>
        <fullName evidence="1">Defect-in-organelle-trafficking protein DotC</fullName>
    </submittedName>
</protein>
<dbReference type="InterPro" id="IPR031618">
    <property type="entry name" value="T4SS_TraI"/>
</dbReference>
<keyword evidence="2" id="KW-1185">Reference proteome</keyword>
<dbReference type="Pfam" id="PF16932">
    <property type="entry name" value="T4SS_TraI"/>
    <property type="match status" value="1"/>
</dbReference>
<evidence type="ECO:0000313" key="1">
    <source>
        <dbReference type="EMBL" id="RDI41689.1"/>
    </source>
</evidence>